<name>A0A6J7SFP3_9ZZZZ</name>
<sequence length="64" mass="7348">MRNPSYRFAEAGQQTLGDFVTDPESRLGRLFSVLYVLDQSLNLRPRYSSHQVRNTSAGFHALFE</sequence>
<reference evidence="1" key="1">
    <citation type="submission" date="2020-05" db="EMBL/GenBank/DDBJ databases">
        <authorList>
            <person name="Chiriac C."/>
            <person name="Salcher M."/>
            <person name="Ghai R."/>
            <person name="Kavagutti S V."/>
        </authorList>
    </citation>
    <scope>NUCLEOTIDE SEQUENCE</scope>
</reference>
<accession>A0A6J7SFP3</accession>
<proteinExistence type="predicted"/>
<protein>
    <submittedName>
        <fullName evidence="1">Unannotated protein</fullName>
    </submittedName>
</protein>
<organism evidence="1">
    <name type="scientific">freshwater metagenome</name>
    <dbReference type="NCBI Taxonomy" id="449393"/>
    <lineage>
        <taxon>unclassified sequences</taxon>
        <taxon>metagenomes</taxon>
        <taxon>ecological metagenomes</taxon>
    </lineage>
</organism>
<dbReference type="AlphaFoldDB" id="A0A6J7SFP3"/>
<gene>
    <name evidence="1" type="ORF">UFOPK4237_01079</name>
</gene>
<evidence type="ECO:0000313" key="1">
    <source>
        <dbReference type="EMBL" id="CAB5040039.1"/>
    </source>
</evidence>
<dbReference type="EMBL" id="CAFBPZ010000073">
    <property type="protein sequence ID" value="CAB5040039.1"/>
    <property type="molecule type" value="Genomic_DNA"/>
</dbReference>